<keyword evidence="3 6" id="KW-0812">Transmembrane</keyword>
<comment type="subcellular location">
    <subcellularLocation>
        <location evidence="1">Cell membrane</location>
        <topology evidence="1">Multi-pass membrane protein</topology>
    </subcellularLocation>
</comment>
<feature type="transmembrane region" description="Helical" evidence="6">
    <location>
        <begin position="47"/>
        <end position="69"/>
    </location>
</feature>
<evidence type="ECO:0000256" key="1">
    <source>
        <dbReference type="ARBA" id="ARBA00004651"/>
    </source>
</evidence>
<proteinExistence type="predicted"/>
<evidence type="ECO:0000313" key="7">
    <source>
        <dbReference type="EMBL" id="MBB5199108.1"/>
    </source>
</evidence>
<evidence type="ECO:0000256" key="3">
    <source>
        <dbReference type="ARBA" id="ARBA00022692"/>
    </source>
</evidence>
<feature type="transmembrane region" description="Helical" evidence="6">
    <location>
        <begin position="81"/>
        <end position="99"/>
    </location>
</feature>
<dbReference type="EMBL" id="JACHHQ010000002">
    <property type="protein sequence ID" value="MBB5199108.1"/>
    <property type="molecule type" value="Genomic_DNA"/>
</dbReference>
<dbReference type="RefSeq" id="WP_168055503.1">
    <property type="nucleotide sequence ID" value="NZ_JAAOZT010000006.1"/>
</dbReference>
<feature type="transmembrane region" description="Helical" evidence="6">
    <location>
        <begin position="218"/>
        <end position="244"/>
    </location>
</feature>
<feature type="transmembrane region" description="Helical" evidence="6">
    <location>
        <begin position="310"/>
        <end position="327"/>
    </location>
</feature>
<gene>
    <name evidence="7" type="ORF">HNR39_000935</name>
</gene>
<protein>
    <submittedName>
        <fullName evidence="7">Branched-chain amino acid transport system permease protein</fullName>
    </submittedName>
</protein>
<comment type="caution">
    <text evidence="7">The sequence shown here is derived from an EMBL/GenBank/DDBJ whole genome shotgun (WGS) entry which is preliminary data.</text>
</comment>
<evidence type="ECO:0000313" key="8">
    <source>
        <dbReference type="Proteomes" id="UP000571084"/>
    </source>
</evidence>
<dbReference type="InterPro" id="IPR001851">
    <property type="entry name" value="ABC_transp_permease"/>
</dbReference>
<organism evidence="7 8">
    <name type="scientific">Glaciimonas immobilis</name>
    <dbReference type="NCBI Taxonomy" id="728004"/>
    <lineage>
        <taxon>Bacteria</taxon>
        <taxon>Pseudomonadati</taxon>
        <taxon>Pseudomonadota</taxon>
        <taxon>Betaproteobacteria</taxon>
        <taxon>Burkholderiales</taxon>
        <taxon>Oxalobacteraceae</taxon>
        <taxon>Glaciimonas</taxon>
    </lineage>
</organism>
<dbReference type="PANTHER" id="PTHR30482:SF17">
    <property type="entry name" value="ABC TRANSPORTER ATP-BINDING PROTEIN"/>
    <property type="match status" value="1"/>
</dbReference>
<feature type="transmembrane region" description="Helical" evidence="6">
    <location>
        <begin position="21"/>
        <end position="41"/>
    </location>
</feature>
<feature type="transmembrane region" description="Helical" evidence="6">
    <location>
        <begin position="264"/>
        <end position="289"/>
    </location>
</feature>
<dbReference type="PANTHER" id="PTHR30482">
    <property type="entry name" value="HIGH-AFFINITY BRANCHED-CHAIN AMINO ACID TRANSPORT SYSTEM PERMEASE"/>
    <property type="match status" value="1"/>
</dbReference>
<dbReference type="GO" id="GO:0005886">
    <property type="term" value="C:plasma membrane"/>
    <property type="evidence" value="ECO:0007669"/>
    <property type="project" value="UniProtKB-SubCell"/>
</dbReference>
<dbReference type="InterPro" id="IPR043428">
    <property type="entry name" value="LivM-like"/>
</dbReference>
<evidence type="ECO:0000256" key="5">
    <source>
        <dbReference type="ARBA" id="ARBA00023136"/>
    </source>
</evidence>
<dbReference type="Pfam" id="PF02653">
    <property type="entry name" value="BPD_transp_2"/>
    <property type="match status" value="1"/>
</dbReference>
<dbReference type="AlphaFoldDB" id="A0A840RQ52"/>
<feature type="transmembrane region" description="Helical" evidence="6">
    <location>
        <begin position="178"/>
        <end position="197"/>
    </location>
</feature>
<sequence>MNTHIIKEYLAKHSPSGTSQPIQLIAVILIVTLLALMPVVATLTEQSFYLTIVTRIMIFSLAALGLNLILGFGAMVSLGHAMYVGIGAYSVGILSFHGIGSGWAHLGIALCVGTLSALLVGAISLRVTGVAFIMITLAFAQMFYFLVVGLREYGGDDGLPISSQSNFGIFSLTNPTTLYYTVFAILMVTLYGFHRLVNARFGMLIRGCKSNQRRMLALGFPVFRYKLTAYVLSAQVCVVAGVLLANLTRFTSPSYMSWSASGELIVMVVLGGIGTLIGPVVGAATWLILEELLTSFRTALPWGIDAMIRDYWLAVFGILIIVVTLTLKHGLYGTLLRRREHKQ</sequence>
<feature type="transmembrane region" description="Helical" evidence="6">
    <location>
        <begin position="130"/>
        <end position="150"/>
    </location>
</feature>
<feature type="transmembrane region" description="Helical" evidence="6">
    <location>
        <begin position="105"/>
        <end position="123"/>
    </location>
</feature>
<keyword evidence="8" id="KW-1185">Reference proteome</keyword>
<keyword evidence="2" id="KW-1003">Cell membrane</keyword>
<evidence type="ECO:0000256" key="2">
    <source>
        <dbReference type="ARBA" id="ARBA00022475"/>
    </source>
</evidence>
<keyword evidence="5 6" id="KW-0472">Membrane</keyword>
<accession>A0A840RQ52</accession>
<reference evidence="7 8" key="1">
    <citation type="submission" date="2020-08" db="EMBL/GenBank/DDBJ databases">
        <title>Genomic Encyclopedia of Type Strains, Phase IV (KMG-IV): sequencing the most valuable type-strain genomes for metagenomic binning, comparative biology and taxonomic classification.</title>
        <authorList>
            <person name="Goeker M."/>
        </authorList>
    </citation>
    <scope>NUCLEOTIDE SEQUENCE [LARGE SCALE GENOMIC DNA]</scope>
    <source>
        <strain evidence="7 8">DSM 23240</strain>
    </source>
</reference>
<dbReference type="GO" id="GO:0015658">
    <property type="term" value="F:branched-chain amino acid transmembrane transporter activity"/>
    <property type="evidence" value="ECO:0007669"/>
    <property type="project" value="InterPro"/>
</dbReference>
<evidence type="ECO:0000256" key="4">
    <source>
        <dbReference type="ARBA" id="ARBA00022989"/>
    </source>
</evidence>
<name>A0A840RQ52_9BURK</name>
<keyword evidence="4 6" id="KW-1133">Transmembrane helix</keyword>
<dbReference type="CDD" id="cd06581">
    <property type="entry name" value="TM_PBP1_LivM_like"/>
    <property type="match status" value="1"/>
</dbReference>
<evidence type="ECO:0000256" key="6">
    <source>
        <dbReference type="SAM" id="Phobius"/>
    </source>
</evidence>
<dbReference type="Proteomes" id="UP000571084">
    <property type="component" value="Unassembled WGS sequence"/>
</dbReference>